<protein>
    <submittedName>
        <fullName evidence="2">Uncharacterized protein</fullName>
    </submittedName>
</protein>
<dbReference type="EMBL" id="BGZK01000758">
    <property type="protein sequence ID" value="GBP59324.1"/>
    <property type="molecule type" value="Genomic_DNA"/>
</dbReference>
<keyword evidence="3" id="KW-1185">Reference proteome</keyword>
<reference evidence="2 3" key="1">
    <citation type="journal article" date="2019" name="Commun. Biol.">
        <title>The bagworm genome reveals a unique fibroin gene that provides high tensile strength.</title>
        <authorList>
            <person name="Kono N."/>
            <person name="Nakamura H."/>
            <person name="Ohtoshi R."/>
            <person name="Tomita M."/>
            <person name="Numata K."/>
            <person name="Arakawa K."/>
        </authorList>
    </citation>
    <scope>NUCLEOTIDE SEQUENCE [LARGE SCALE GENOMIC DNA]</scope>
</reference>
<evidence type="ECO:0000313" key="2">
    <source>
        <dbReference type="EMBL" id="GBP59324.1"/>
    </source>
</evidence>
<accession>A0A4C1XAB9</accession>
<dbReference type="AlphaFoldDB" id="A0A4C1XAB9"/>
<gene>
    <name evidence="2" type="ORF">EVAR_40710_1</name>
</gene>
<feature type="compositionally biased region" description="Polar residues" evidence="1">
    <location>
        <begin position="20"/>
        <end position="34"/>
    </location>
</feature>
<organism evidence="2 3">
    <name type="scientific">Eumeta variegata</name>
    <name type="common">Bagworm moth</name>
    <name type="synonym">Eumeta japonica</name>
    <dbReference type="NCBI Taxonomy" id="151549"/>
    <lineage>
        <taxon>Eukaryota</taxon>
        <taxon>Metazoa</taxon>
        <taxon>Ecdysozoa</taxon>
        <taxon>Arthropoda</taxon>
        <taxon>Hexapoda</taxon>
        <taxon>Insecta</taxon>
        <taxon>Pterygota</taxon>
        <taxon>Neoptera</taxon>
        <taxon>Endopterygota</taxon>
        <taxon>Lepidoptera</taxon>
        <taxon>Glossata</taxon>
        <taxon>Ditrysia</taxon>
        <taxon>Tineoidea</taxon>
        <taxon>Psychidae</taxon>
        <taxon>Oiketicinae</taxon>
        <taxon>Eumeta</taxon>
    </lineage>
</organism>
<dbReference type="OrthoDB" id="786951at2759"/>
<comment type="caution">
    <text evidence="2">The sequence shown here is derived from an EMBL/GenBank/DDBJ whole genome shotgun (WGS) entry which is preliminary data.</text>
</comment>
<name>A0A4C1XAB9_EUMVA</name>
<sequence length="78" mass="7981">MISTAVPVPHSDPGSGVDAMNNSSGGTLLLPSSHSPSIVRYMPTHEAGNTLATPLRLRVSMGGGDHLISGSSQARVPF</sequence>
<feature type="region of interest" description="Disordered" evidence="1">
    <location>
        <begin position="1"/>
        <end position="34"/>
    </location>
</feature>
<proteinExistence type="predicted"/>
<dbReference type="Proteomes" id="UP000299102">
    <property type="component" value="Unassembled WGS sequence"/>
</dbReference>
<evidence type="ECO:0000256" key="1">
    <source>
        <dbReference type="SAM" id="MobiDB-lite"/>
    </source>
</evidence>
<evidence type="ECO:0000313" key="3">
    <source>
        <dbReference type="Proteomes" id="UP000299102"/>
    </source>
</evidence>